<feature type="compositionally biased region" description="Basic and acidic residues" evidence="1">
    <location>
        <begin position="53"/>
        <end position="62"/>
    </location>
</feature>
<evidence type="ECO:0000313" key="3">
    <source>
        <dbReference type="Proteomes" id="UP000326198"/>
    </source>
</evidence>
<evidence type="ECO:0000313" key="2">
    <source>
        <dbReference type="EMBL" id="KAE8372230.1"/>
    </source>
</evidence>
<feature type="region of interest" description="Disordered" evidence="1">
    <location>
        <begin position="19"/>
        <end position="73"/>
    </location>
</feature>
<name>A0A5N7ATW4_9EURO</name>
<evidence type="ECO:0000256" key="1">
    <source>
        <dbReference type="SAM" id="MobiDB-lite"/>
    </source>
</evidence>
<proteinExistence type="predicted"/>
<organism evidence="2 3">
    <name type="scientific">Aspergillus bertholletiae</name>
    <dbReference type="NCBI Taxonomy" id="1226010"/>
    <lineage>
        <taxon>Eukaryota</taxon>
        <taxon>Fungi</taxon>
        <taxon>Dikarya</taxon>
        <taxon>Ascomycota</taxon>
        <taxon>Pezizomycotina</taxon>
        <taxon>Eurotiomycetes</taxon>
        <taxon>Eurotiomycetidae</taxon>
        <taxon>Eurotiales</taxon>
        <taxon>Aspergillaceae</taxon>
        <taxon>Aspergillus</taxon>
        <taxon>Aspergillus subgen. Circumdati</taxon>
    </lineage>
</organism>
<accession>A0A5N7ATW4</accession>
<protein>
    <submittedName>
        <fullName evidence="2">Uncharacterized protein</fullName>
    </submittedName>
</protein>
<dbReference type="AlphaFoldDB" id="A0A5N7ATW4"/>
<feature type="compositionally biased region" description="Low complexity" evidence="1">
    <location>
        <begin position="22"/>
        <end position="31"/>
    </location>
</feature>
<keyword evidence="3" id="KW-1185">Reference proteome</keyword>
<dbReference type="OrthoDB" id="4161186at2759"/>
<reference evidence="2 3" key="1">
    <citation type="submission" date="2019-04" db="EMBL/GenBank/DDBJ databases">
        <title>Friends and foes A comparative genomics studyof 23 Aspergillus species from section Flavi.</title>
        <authorList>
            <consortium name="DOE Joint Genome Institute"/>
            <person name="Kjaerbolling I."/>
            <person name="Vesth T."/>
            <person name="Frisvad J.C."/>
            <person name="Nybo J.L."/>
            <person name="Theobald S."/>
            <person name="Kildgaard S."/>
            <person name="Isbrandt T."/>
            <person name="Kuo A."/>
            <person name="Sato A."/>
            <person name="Lyhne E.K."/>
            <person name="Kogle M.E."/>
            <person name="Wiebenga A."/>
            <person name="Kun R.S."/>
            <person name="Lubbers R.J."/>
            <person name="Makela M.R."/>
            <person name="Barry K."/>
            <person name="Chovatia M."/>
            <person name="Clum A."/>
            <person name="Daum C."/>
            <person name="Haridas S."/>
            <person name="He G."/>
            <person name="LaButti K."/>
            <person name="Lipzen A."/>
            <person name="Mondo S."/>
            <person name="Riley R."/>
            <person name="Salamov A."/>
            <person name="Simmons B.A."/>
            <person name="Magnuson J.K."/>
            <person name="Henrissat B."/>
            <person name="Mortensen U.H."/>
            <person name="Larsen T.O."/>
            <person name="Devries R.P."/>
            <person name="Grigoriev I.V."/>
            <person name="Machida M."/>
            <person name="Baker S.E."/>
            <person name="Andersen M.R."/>
        </authorList>
    </citation>
    <scope>NUCLEOTIDE SEQUENCE [LARGE SCALE GENOMIC DNA]</scope>
    <source>
        <strain evidence="2 3">IBT 29228</strain>
    </source>
</reference>
<sequence length="152" mass="16646">MNPQDSAVWRWLRDVPCETVATPPQTSPTSSLSNLKRKRTMTTRSTSPAKRQRVLEDADSVHSDQSAPATTITQLTESTKLSYRSASSLSKRAVSPVRDLLNDLSASKPAVFCELPFTIPLPENATALCTALTDGLHERVIPISLKVKLKLC</sequence>
<dbReference type="EMBL" id="ML736369">
    <property type="protein sequence ID" value="KAE8372230.1"/>
    <property type="molecule type" value="Genomic_DNA"/>
</dbReference>
<dbReference type="Proteomes" id="UP000326198">
    <property type="component" value="Unassembled WGS sequence"/>
</dbReference>
<feature type="compositionally biased region" description="Polar residues" evidence="1">
    <location>
        <begin position="63"/>
        <end position="73"/>
    </location>
</feature>
<gene>
    <name evidence="2" type="ORF">BDV26DRAFT_105032</name>
</gene>